<organism evidence="2 3">
    <name type="scientific">Heterorhabditis bacteriophora</name>
    <name type="common">Entomopathogenic nematode worm</name>
    <dbReference type="NCBI Taxonomy" id="37862"/>
    <lineage>
        <taxon>Eukaryota</taxon>
        <taxon>Metazoa</taxon>
        <taxon>Ecdysozoa</taxon>
        <taxon>Nematoda</taxon>
        <taxon>Chromadorea</taxon>
        <taxon>Rhabditida</taxon>
        <taxon>Rhabditina</taxon>
        <taxon>Rhabditomorpha</taxon>
        <taxon>Strongyloidea</taxon>
        <taxon>Heterorhabditidae</taxon>
        <taxon>Heterorhabditis</taxon>
    </lineage>
</organism>
<name>A0A1I7WGW6_HETBA</name>
<feature type="transmembrane region" description="Helical" evidence="1">
    <location>
        <begin position="59"/>
        <end position="77"/>
    </location>
</feature>
<evidence type="ECO:0000313" key="2">
    <source>
        <dbReference type="Proteomes" id="UP000095283"/>
    </source>
</evidence>
<evidence type="ECO:0000256" key="1">
    <source>
        <dbReference type="SAM" id="Phobius"/>
    </source>
</evidence>
<keyword evidence="1" id="KW-0472">Membrane</keyword>
<evidence type="ECO:0000313" key="3">
    <source>
        <dbReference type="WBParaSite" id="Hba_04211"/>
    </source>
</evidence>
<keyword evidence="1" id="KW-0812">Transmembrane</keyword>
<keyword evidence="1" id="KW-1133">Transmembrane helix</keyword>
<dbReference type="AlphaFoldDB" id="A0A1I7WGW6"/>
<keyword evidence="2" id="KW-1185">Reference proteome</keyword>
<reference evidence="3" key="1">
    <citation type="submission" date="2016-11" db="UniProtKB">
        <authorList>
            <consortium name="WormBaseParasite"/>
        </authorList>
    </citation>
    <scope>IDENTIFICATION</scope>
</reference>
<protein>
    <submittedName>
        <fullName evidence="3">Neur_chan_LBD domain-containing protein</fullName>
    </submittedName>
</protein>
<sequence>MENYGTYQRITLHCSLSSNCEDISVCNLETSWVANTWPPGMPMDRVGKRIEWKHSKSRDNYICCLCTLICFAIYVSLFSKSLIKRKTAATLSVKLRNTRQQRLGDKLSDHYFKGFD</sequence>
<dbReference type="WBParaSite" id="Hba_04211">
    <property type="protein sequence ID" value="Hba_04211"/>
    <property type="gene ID" value="Hba_04211"/>
</dbReference>
<accession>A0A1I7WGW6</accession>
<dbReference type="Proteomes" id="UP000095283">
    <property type="component" value="Unplaced"/>
</dbReference>
<proteinExistence type="predicted"/>